<dbReference type="eggNOG" id="KOG1802">
    <property type="taxonomic scope" value="Eukaryota"/>
</dbReference>
<sequence length="818" mass="88583">MKKSKVWQDGILKVTRCRNKAILYDDKGGCLESFFLKCLEVKPGDDIESDRYLITVEEVRAAEGVGFEQDVIKEAPVLGSRRTVPTGRYLGYQPAGLRRKFPGFKGPRQVPKKVVIMEHGDSAAAFEAEEPGGPVLLSPFPSAPCLFAAVGSNSVNEVPADAENRVVHRDRDGRGPPFSSAASTPSCKINAEMPCEESDFCSPFGSVNKHSDSLLTSEPMKRCSLTSHSSGTPQTHSSGAPQSIRSRAQIVALLKSRPTRTSQEVNHETVEHFPPVQPLGGLEVPTHPDGLIAQEEGDDVGTERLHCQRQSGNTVKSKSWWATCLSSQRPSAHSSTVVGNDLERRLQAQGDDTDLNLKDLLVHRRTQFLESRAENGRQYNEDKLAGDDNPSWDREGRLEVPSLRESSSSPATCSSTGNGHLLSESDVQEHGQVPVNQNDPTCVKGPILLRAGALEVHECGTPGKGCEQAVSCPPGPESLQTASSLSTSHGTSDTVTDMFSESGTDNESLRTIPEPMDCGTQPALEVTFNLNSFETSDTEEESWESSRGPQDSEGWAQGTLPRGCETIPAKEAPPPGFCGDTCVGFDTGAWEAGGPAGDIRELGDTLSSSDSSGWTNDVYADHEDARKSTPKLGIPVARGVRGICPGGPAQGPMVQEWVAQVLREASWRCSARRVSLRSRPLRPPLRATRHMHTQAHSTRKQTCSFTMDLCQEVLLSRSHELMVILSEPQGPRLVRNCCFVPAAQGPWLPVPPSLSAFASSASSAHRRSPGCYTGVTASRKQLVTFTDPSQLFSFVLEYTLLRARGRVSKVNRVTLSLV</sequence>
<dbReference type="STRING" id="9402.L5K7A1"/>
<dbReference type="EMBL" id="KB030951">
    <property type="protein sequence ID" value="ELK07589.1"/>
    <property type="molecule type" value="Genomic_DNA"/>
</dbReference>
<feature type="region of interest" description="Disordered" evidence="1">
    <location>
        <begin position="223"/>
        <end position="245"/>
    </location>
</feature>
<dbReference type="Proteomes" id="UP000010552">
    <property type="component" value="Unassembled WGS sequence"/>
</dbReference>
<evidence type="ECO:0000256" key="1">
    <source>
        <dbReference type="SAM" id="MobiDB-lite"/>
    </source>
</evidence>
<reference evidence="4" key="1">
    <citation type="journal article" date="2013" name="Science">
        <title>Comparative analysis of bat genomes provides insight into the evolution of flight and immunity.</title>
        <authorList>
            <person name="Zhang G."/>
            <person name="Cowled C."/>
            <person name="Shi Z."/>
            <person name="Huang Z."/>
            <person name="Bishop-Lilly K.A."/>
            <person name="Fang X."/>
            <person name="Wynne J.W."/>
            <person name="Xiong Z."/>
            <person name="Baker M.L."/>
            <person name="Zhao W."/>
            <person name="Tachedjian M."/>
            <person name="Zhu Y."/>
            <person name="Zhou P."/>
            <person name="Jiang X."/>
            <person name="Ng J."/>
            <person name="Yang L."/>
            <person name="Wu L."/>
            <person name="Xiao J."/>
            <person name="Feng Y."/>
            <person name="Chen Y."/>
            <person name="Sun X."/>
            <person name="Zhang Y."/>
            <person name="Marsh G.A."/>
            <person name="Crameri G."/>
            <person name="Broder C.C."/>
            <person name="Frey K.G."/>
            <person name="Wang L.F."/>
            <person name="Wang J."/>
        </authorList>
    </citation>
    <scope>NUCLEOTIDE SEQUENCE [LARGE SCALE GENOMIC DNA]</scope>
</reference>
<dbReference type="Pfam" id="PF10382">
    <property type="entry name" value="ZGRF1-like_N"/>
    <property type="match status" value="1"/>
</dbReference>
<dbReference type="InParanoid" id="L5K7A1"/>
<gene>
    <name evidence="3" type="ORF">PAL_GLEAN10013845</name>
</gene>
<feature type="region of interest" description="Disordered" evidence="1">
    <location>
        <begin position="594"/>
        <end position="613"/>
    </location>
</feature>
<evidence type="ECO:0000259" key="2">
    <source>
        <dbReference type="Pfam" id="PF10382"/>
    </source>
</evidence>
<feature type="compositionally biased region" description="Low complexity" evidence="1">
    <location>
        <begin position="604"/>
        <end position="613"/>
    </location>
</feature>
<protein>
    <recommendedName>
        <fullName evidence="2">5'-3' DNA helicase ZGRF1-like N-terminal domain-containing protein</fullName>
    </recommendedName>
</protein>
<feature type="region of interest" description="Disordered" evidence="1">
    <location>
        <begin position="164"/>
        <end position="185"/>
    </location>
</feature>
<feature type="compositionally biased region" description="Polar residues" evidence="1">
    <location>
        <begin position="224"/>
        <end position="245"/>
    </location>
</feature>
<evidence type="ECO:0000313" key="4">
    <source>
        <dbReference type="Proteomes" id="UP000010552"/>
    </source>
</evidence>
<feature type="domain" description="5'-3' DNA helicase ZGRF1-like N-terminal" evidence="2">
    <location>
        <begin position="1"/>
        <end position="61"/>
    </location>
</feature>
<proteinExistence type="predicted"/>
<feature type="region of interest" description="Disordered" evidence="1">
    <location>
        <begin position="534"/>
        <end position="575"/>
    </location>
</feature>
<feature type="compositionally biased region" description="Polar residues" evidence="1">
    <location>
        <begin position="478"/>
        <end position="506"/>
    </location>
</feature>
<dbReference type="GO" id="GO:0006302">
    <property type="term" value="P:double-strand break repair"/>
    <property type="evidence" value="ECO:0007669"/>
    <property type="project" value="TreeGrafter"/>
</dbReference>
<dbReference type="InterPro" id="IPR052800">
    <property type="entry name" value="DNA_Repair_Helicase_ZGRF1"/>
</dbReference>
<feature type="region of interest" description="Disordered" evidence="1">
    <location>
        <begin position="463"/>
        <end position="515"/>
    </location>
</feature>
<dbReference type="InterPro" id="IPR018838">
    <property type="entry name" value="ZGRF1-like_N"/>
</dbReference>
<feature type="compositionally biased region" description="Basic and acidic residues" evidence="1">
    <location>
        <begin position="164"/>
        <end position="174"/>
    </location>
</feature>
<dbReference type="PANTHER" id="PTHR28535:SF1">
    <property type="entry name" value="PROTEIN ZGRF1"/>
    <property type="match status" value="1"/>
</dbReference>
<accession>L5K7A1</accession>
<dbReference type="GO" id="GO:0005634">
    <property type="term" value="C:nucleus"/>
    <property type="evidence" value="ECO:0007669"/>
    <property type="project" value="TreeGrafter"/>
</dbReference>
<evidence type="ECO:0000313" key="3">
    <source>
        <dbReference type="EMBL" id="ELK07589.1"/>
    </source>
</evidence>
<dbReference type="PANTHER" id="PTHR28535">
    <property type="entry name" value="ZINC FINGER GRF-TYPE CONTAINING 1"/>
    <property type="match status" value="1"/>
</dbReference>
<feature type="region of interest" description="Disordered" evidence="1">
    <location>
        <begin position="373"/>
        <end position="422"/>
    </location>
</feature>
<dbReference type="AlphaFoldDB" id="L5K7A1"/>
<dbReference type="GO" id="GO:0035861">
    <property type="term" value="C:site of double-strand break"/>
    <property type="evidence" value="ECO:0007669"/>
    <property type="project" value="TreeGrafter"/>
</dbReference>
<feature type="compositionally biased region" description="Basic and acidic residues" evidence="1">
    <location>
        <begin position="373"/>
        <end position="398"/>
    </location>
</feature>
<keyword evidence="4" id="KW-1185">Reference proteome</keyword>
<organism evidence="3 4">
    <name type="scientific">Pteropus alecto</name>
    <name type="common">Black flying fox</name>
    <dbReference type="NCBI Taxonomy" id="9402"/>
    <lineage>
        <taxon>Eukaryota</taxon>
        <taxon>Metazoa</taxon>
        <taxon>Chordata</taxon>
        <taxon>Craniata</taxon>
        <taxon>Vertebrata</taxon>
        <taxon>Euteleostomi</taxon>
        <taxon>Mammalia</taxon>
        <taxon>Eutheria</taxon>
        <taxon>Laurasiatheria</taxon>
        <taxon>Chiroptera</taxon>
        <taxon>Yinpterochiroptera</taxon>
        <taxon>Pteropodoidea</taxon>
        <taxon>Pteropodidae</taxon>
        <taxon>Pteropodinae</taxon>
        <taxon>Pteropus</taxon>
    </lineage>
</organism>
<name>L5K7A1_PTEAL</name>
<feature type="compositionally biased region" description="Low complexity" evidence="1">
    <location>
        <begin position="406"/>
        <end position="415"/>
    </location>
</feature>